<gene>
    <name evidence="2" type="ORF">CFC21_054955</name>
</gene>
<feature type="non-terminal residue" evidence="2">
    <location>
        <position position="1"/>
    </location>
</feature>
<reference evidence="2" key="2">
    <citation type="submission" date="2020-03" db="EMBL/GenBank/DDBJ databases">
        <title>The second near-complete assembly of the hexaploid bread wheat (Triticum aestivum) genome.</title>
        <authorList>
            <person name="Zimin A.V."/>
            <person name="Puiu D."/>
            <person name="Shumante A."/>
            <person name="Alonge M."/>
            <person name="Salzberg S.L."/>
        </authorList>
    </citation>
    <scope>NUCLEOTIDE SEQUENCE</scope>
    <source>
        <tissue evidence="2">Leaf</tissue>
    </source>
</reference>
<sequence>AVLRVRVLQARVHHGAGAGRAHERPPPRPRQA</sequence>
<feature type="region of interest" description="Disordered" evidence="1">
    <location>
        <begin position="1"/>
        <end position="32"/>
    </location>
</feature>
<accession>A0A9R1K9I8</accession>
<organism evidence="2">
    <name type="scientific">Triticum aestivum</name>
    <name type="common">Wheat</name>
    <dbReference type="NCBI Taxonomy" id="4565"/>
    <lineage>
        <taxon>Eukaryota</taxon>
        <taxon>Viridiplantae</taxon>
        <taxon>Streptophyta</taxon>
        <taxon>Embryophyta</taxon>
        <taxon>Tracheophyta</taxon>
        <taxon>Spermatophyta</taxon>
        <taxon>Magnoliopsida</taxon>
        <taxon>Liliopsida</taxon>
        <taxon>Poales</taxon>
        <taxon>Poaceae</taxon>
        <taxon>BOP clade</taxon>
        <taxon>Pooideae</taxon>
        <taxon>Triticodae</taxon>
        <taxon>Triticeae</taxon>
        <taxon>Triticinae</taxon>
        <taxon>Triticum</taxon>
    </lineage>
</organism>
<evidence type="ECO:0000313" key="2">
    <source>
        <dbReference type="EMBL" id="KAF7045896.1"/>
    </source>
</evidence>
<feature type="non-terminal residue" evidence="2">
    <location>
        <position position="32"/>
    </location>
</feature>
<evidence type="ECO:0000256" key="1">
    <source>
        <dbReference type="SAM" id="MobiDB-lite"/>
    </source>
</evidence>
<protein>
    <submittedName>
        <fullName evidence="2">Uncharacterized protein</fullName>
    </submittedName>
</protein>
<feature type="compositionally biased region" description="Low complexity" evidence="1">
    <location>
        <begin position="1"/>
        <end position="10"/>
    </location>
</feature>
<proteinExistence type="predicted"/>
<name>A0A9R1K9I8_WHEAT</name>
<reference evidence="2" key="1">
    <citation type="journal article" date="2017" name="Gigascience">
        <title>The first near-complete assembly of the hexaploid bread wheat genome, Triticum aestivum.</title>
        <authorList>
            <person name="Zimin A.V."/>
            <person name="Puiu D."/>
            <person name="Hall R."/>
            <person name="Kingan S."/>
            <person name="Clavijo B.J."/>
            <person name="Salzberg S.L."/>
        </authorList>
    </citation>
    <scope>NUCLEOTIDE SEQUENCE</scope>
    <source>
        <tissue evidence="2">Leaf</tissue>
    </source>
</reference>
<dbReference type="EMBL" id="CM022220">
    <property type="protein sequence ID" value="KAF7045896.1"/>
    <property type="molecule type" value="Genomic_DNA"/>
</dbReference>
<dbReference type="AlphaFoldDB" id="A0A9R1K9I8"/>
<dbReference type="Proteomes" id="UP000815260">
    <property type="component" value="Chromosome 4A"/>
</dbReference>
<comment type="caution">
    <text evidence="2">The sequence shown here is derived from an EMBL/GenBank/DDBJ whole genome shotgun (WGS) entry which is preliminary data.</text>
</comment>